<dbReference type="EMBL" id="GL433854">
    <property type="protein sequence ID" value="EFN52830.1"/>
    <property type="molecule type" value="Genomic_DNA"/>
</dbReference>
<feature type="region of interest" description="Disordered" evidence="1">
    <location>
        <begin position="147"/>
        <end position="169"/>
    </location>
</feature>
<dbReference type="KEGG" id="cvr:CHLNCDRAFT_138269"/>
<dbReference type="Proteomes" id="UP000008141">
    <property type="component" value="Unassembled WGS sequence"/>
</dbReference>
<keyword evidence="5" id="KW-1185">Reference proteome</keyword>
<evidence type="ECO:0000256" key="1">
    <source>
        <dbReference type="SAM" id="MobiDB-lite"/>
    </source>
</evidence>
<keyword evidence="2" id="KW-1133">Transmembrane helix</keyword>
<name>E1ZMN9_CHLVA</name>
<dbReference type="AlphaFoldDB" id="E1ZMN9"/>
<sequence>MANNMRPACGALLLLALAGLASASLELRTVQEDSQPGESSGTYAILENGKLVGMVQRYSASGAPLRRQMGRRAGPSDDVLPPHAERLANRVKARMDLVGAIHDQLLATGCPFARQMALARMQAAAAAQGLVPGDGDELALPGAKLFGEPEPEDGEAEHPPVGDSRGPHMMMMMRGQDEVEEQEAGPGPWATREEREAFLKAHPAFPRPGMMREPDFDDALPDPAEHPAFPRPLMWREADAAEAGQGPAFDPLAHPAFPRPLIMRDGSEREWRSLANTAMPVPGLEPEVNWRVRDEAGNLNWGLITFGVLSGACAAVWGAMLVQYFAYCSARAQCTGRACFIFRAGSGGEGPLKPLLHEGHLEELDSPKGSLKEGVEYAAAHVPAATRNVTILHYEALPASQQ</sequence>
<dbReference type="GeneID" id="17352313"/>
<evidence type="ECO:0000256" key="3">
    <source>
        <dbReference type="SAM" id="SignalP"/>
    </source>
</evidence>
<accession>E1ZMN9</accession>
<gene>
    <name evidence="4" type="ORF">CHLNCDRAFT_138269</name>
</gene>
<dbReference type="OrthoDB" id="10557531at2759"/>
<dbReference type="InParanoid" id="E1ZMN9"/>
<feature type="chain" id="PRO_5003156451" evidence="3">
    <location>
        <begin position="24"/>
        <end position="402"/>
    </location>
</feature>
<feature type="signal peptide" evidence="3">
    <location>
        <begin position="1"/>
        <end position="23"/>
    </location>
</feature>
<evidence type="ECO:0000313" key="4">
    <source>
        <dbReference type="EMBL" id="EFN52830.1"/>
    </source>
</evidence>
<evidence type="ECO:0000256" key="2">
    <source>
        <dbReference type="SAM" id="Phobius"/>
    </source>
</evidence>
<protein>
    <submittedName>
        <fullName evidence="4">Expressed protein</fullName>
    </submittedName>
</protein>
<keyword evidence="2" id="KW-0812">Transmembrane</keyword>
<reference evidence="4 5" key="1">
    <citation type="journal article" date="2010" name="Plant Cell">
        <title>The Chlorella variabilis NC64A genome reveals adaptation to photosymbiosis, coevolution with viruses, and cryptic sex.</title>
        <authorList>
            <person name="Blanc G."/>
            <person name="Duncan G."/>
            <person name="Agarkova I."/>
            <person name="Borodovsky M."/>
            <person name="Gurnon J."/>
            <person name="Kuo A."/>
            <person name="Lindquist E."/>
            <person name="Lucas S."/>
            <person name="Pangilinan J."/>
            <person name="Polle J."/>
            <person name="Salamov A."/>
            <person name="Terry A."/>
            <person name="Yamada T."/>
            <person name="Dunigan D.D."/>
            <person name="Grigoriev I.V."/>
            <person name="Claverie J.M."/>
            <person name="Van Etten J.L."/>
        </authorList>
    </citation>
    <scope>NUCLEOTIDE SEQUENCE [LARGE SCALE GENOMIC DNA]</scope>
    <source>
        <strain evidence="4 5">NC64A</strain>
    </source>
</reference>
<feature type="transmembrane region" description="Helical" evidence="2">
    <location>
        <begin position="301"/>
        <end position="327"/>
    </location>
</feature>
<keyword evidence="2" id="KW-0472">Membrane</keyword>
<proteinExistence type="predicted"/>
<evidence type="ECO:0000313" key="5">
    <source>
        <dbReference type="Proteomes" id="UP000008141"/>
    </source>
</evidence>
<dbReference type="RefSeq" id="XP_005844932.1">
    <property type="nucleotide sequence ID" value="XM_005844870.1"/>
</dbReference>
<organism evidence="5">
    <name type="scientific">Chlorella variabilis</name>
    <name type="common">Green alga</name>
    <dbReference type="NCBI Taxonomy" id="554065"/>
    <lineage>
        <taxon>Eukaryota</taxon>
        <taxon>Viridiplantae</taxon>
        <taxon>Chlorophyta</taxon>
        <taxon>core chlorophytes</taxon>
        <taxon>Trebouxiophyceae</taxon>
        <taxon>Chlorellales</taxon>
        <taxon>Chlorellaceae</taxon>
        <taxon>Chlorella clade</taxon>
        <taxon>Chlorella</taxon>
    </lineage>
</organism>
<keyword evidence="3" id="KW-0732">Signal</keyword>